<protein>
    <submittedName>
        <fullName evidence="1">Uncharacterized protein</fullName>
    </submittedName>
</protein>
<keyword evidence="2" id="KW-1185">Reference proteome</keyword>
<evidence type="ECO:0000313" key="1">
    <source>
        <dbReference type="EMBL" id="MBW0500778.1"/>
    </source>
</evidence>
<comment type="caution">
    <text evidence="1">The sequence shown here is derived from an EMBL/GenBank/DDBJ whole genome shotgun (WGS) entry which is preliminary data.</text>
</comment>
<proteinExistence type="predicted"/>
<name>A0A9Q3DFG6_9BASI</name>
<gene>
    <name evidence="1" type="ORF">O181_040493</name>
</gene>
<evidence type="ECO:0000313" key="2">
    <source>
        <dbReference type="Proteomes" id="UP000765509"/>
    </source>
</evidence>
<sequence length="124" mass="13626">MHMLLHQNQDMPLPWHPHIRPHPPSCFCTPSSQHDHDPAGPSPLLTTPPTALIIFAAYCPYAHVVPSQHSSIAALTTPYASEFLSLSSPALTILWPLQSPQYKPPKPPPHHCPNPSLCLRTPAT</sequence>
<reference evidence="1" key="1">
    <citation type="submission" date="2021-03" db="EMBL/GenBank/DDBJ databases">
        <title>Draft genome sequence of rust myrtle Austropuccinia psidii MF-1, a brazilian biotype.</title>
        <authorList>
            <person name="Quecine M.C."/>
            <person name="Pachon D.M.R."/>
            <person name="Bonatelli M.L."/>
            <person name="Correr F.H."/>
            <person name="Franceschini L.M."/>
            <person name="Leite T.F."/>
            <person name="Margarido G.R.A."/>
            <person name="Almeida C.A."/>
            <person name="Ferrarezi J.A."/>
            <person name="Labate C.A."/>
        </authorList>
    </citation>
    <scope>NUCLEOTIDE SEQUENCE</scope>
    <source>
        <strain evidence="1">MF-1</strain>
    </source>
</reference>
<dbReference type="EMBL" id="AVOT02015991">
    <property type="protein sequence ID" value="MBW0500778.1"/>
    <property type="molecule type" value="Genomic_DNA"/>
</dbReference>
<organism evidence="1 2">
    <name type="scientific">Austropuccinia psidii MF-1</name>
    <dbReference type="NCBI Taxonomy" id="1389203"/>
    <lineage>
        <taxon>Eukaryota</taxon>
        <taxon>Fungi</taxon>
        <taxon>Dikarya</taxon>
        <taxon>Basidiomycota</taxon>
        <taxon>Pucciniomycotina</taxon>
        <taxon>Pucciniomycetes</taxon>
        <taxon>Pucciniales</taxon>
        <taxon>Sphaerophragmiaceae</taxon>
        <taxon>Austropuccinia</taxon>
    </lineage>
</organism>
<dbReference type="AlphaFoldDB" id="A0A9Q3DFG6"/>
<accession>A0A9Q3DFG6</accession>
<dbReference type="Proteomes" id="UP000765509">
    <property type="component" value="Unassembled WGS sequence"/>
</dbReference>